<dbReference type="EMBL" id="JACBZY010000001">
    <property type="protein sequence ID" value="NYG99251.1"/>
    <property type="molecule type" value="Genomic_DNA"/>
</dbReference>
<proteinExistence type="predicted"/>
<organism evidence="3 4">
    <name type="scientific">Schumannella luteola</name>
    <dbReference type="NCBI Taxonomy" id="472059"/>
    <lineage>
        <taxon>Bacteria</taxon>
        <taxon>Bacillati</taxon>
        <taxon>Actinomycetota</taxon>
        <taxon>Actinomycetes</taxon>
        <taxon>Micrococcales</taxon>
        <taxon>Microbacteriaceae</taxon>
        <taxon>Schumannella</taxon>
    </lineage>
</organism>
<feature type="transmembrane region" description="Helical" evidence="2">
    <location>
        <begin position="1144"/>
        <end position="1163"/>
    </location>
</feature>
<feature type="transmembrane region" description="Helical" evidence="2">
    <location>
        <begin position="1113"/>
        <end position="1132"/>
    </location>
</feature>
<keyword evidence="2" id="KW-1133">Transmembrane helix</keyword>
<feature type="transmembrane region" description="Helical" evidence="2">
    <location>
        <begin position="1291"/>
        <end position="1309"/>
    </location>
</feature>
<feature type="transmembrane region" description="Helical" evidence="2">
    <location>
        <begin position="781"/>
        <end position="803"/>
    </location>
</feature>
<keyword evidence="2" id="KW-0812">Transmembrane</keyword>
<feature type="transmembrane region" description="Helical" evidence="2">
    <location>
        <begin position="1240"/>
        <end position="1259"/>
    </location>
</feature>
<dbReference type="RefSeq" id="WP_179567320.1">
    <property type="nucleotide sequence ID" value="NZ_JACBZY010000001.1"/>
</dbReference>
<evidence type="ECO:0000313" key="4">
    <source>
        <dbReference type="Proteomes" id="UP000553888"/>
    </source>
</evidence>
<feature type="transmembrane region" description="Helical" evidence="2">
    <location>
        <begin position="673"/>
        <end position="692"/>
    </location>
</feature>
<feature type="transmembrane region" description="Helical" evidence="2">
    <location>
        <begin position="751"/>
        <end position="769"/>
    </location>
</feature>
<feature type="transmembrane region" description="Helical" evidence="2">
    <location>
        <begin position="417"/>
        <end position="437"/>
    </location>
</feature>
<feature type="transmembrane region" description="Helical" evidence="2">
    <location>
        <begin position="571"/>
        <end position="589"/>
    </location>
</feature>
<feature type="transmembrane region" description="Helical" evidence="2">
    <location>
        <begin position="218"/>
        <end position="239"/>
    </location>
</feature>
<feature type="transmembrane region" description="Helical" evidence="2">
    <location>
        <begin position="1050"/>
        <end position="1069"/>
    </location>
</feature>
<evidence type="ECO:0000256" key="1">
    <source>
        <dbReference type="SAM" id="MobiDB-lite"/>
    </source>
</evidence>
<feature type="transmembrane region" description="Helical" evidence="2">
    <location>
        <begin position="251"/>
        <end position="272"/>
    </location>
</feature>
<feature type="transmembrane region" description="Helical" evidence="2">
    <location>
        <begin position="871"/>
        <end position="891"/>
    </location>
</feature>
<feature type="transmembrane region" description="Helical" evidence="2">
    <location>
        <begin position="648"/>
        <end position="666"/>
    </location>
</feature>
<accession>A0A852YDL5</accession>
<feature type="transmembrane region" description="Helical" evidence="2">
    <location>
        <begin position="1090"/>
        <end position="1107"/>
    </location>
</feature>
<feature type="transmembrane region" description="Helical" evidence="2">
    <location>
        <begin position="477"/>
        <end position="499"/>
    </location>
</feature>
<feature type="transmembrane region" description="Helical" evidence="2">
    <location>
        <begin position="948"/>
        <end position="969"/>
    </location>
</feature>
<feature type="transmembrane region" description="Helical" evidence="2">
    <location>
        <begin position="809"/>
        <end position="832"/>
    </location>
</feature>
<feature type="transmembrane region" description="Helical" evidence="2">
    <location>
        <begin position="898"/>
        <end position="918"/>
    </location>
</feature>
<feature type="transmembrane region" description="Helical" evidence="2">
    <location>
        <begin position="624"/>
        <end position="642"/>
    </location>
</feature>
<gene>
    <name evidence="3" type="ORF">BJ979_001877</name>
</gene>
<comment type="caution">
    <text evidence="3">The sequence shown here is derived from an EMBL/GenBank/DDBJ whole genome shotgun (WGS) entry which is preliminary data.</text>
</comment>
<feature type="transmembrane region" description="Helical" evidence="2">
    <location>
        <begin position="531"/>
        <end position="550"/>
    </location>
</feature>
<feature type="transmembrane region" description="Helical" evidence="2">
    <location>
        <begin position="1169"/>
        <end position="1188"/>
    </location>
</feature>
<feature type="transmembrane region" description="Helical" evidence="2">
    <location>
        <begin position="975"/>
        <end position="997"/>
    </location>
</feature>
<name>A0A852YDL5_9MICO</name>
<keyword evidence="2" id="KW-0472">Membrane</keyword>
<feature type="transmembrane region" description="Helical" evidence="2">
    <location>
        <begin position="391"/>
        <end position="410"/>
    </location>
</feature>
<feature type="transmembrane region" description="Helical" evidence="2">
    <location>
        <begin position="698"/>
        <end position="718"/>
    </location>
</feature>
<evidence type="ECO:0000256" key="2">
    <source>
        <dbReference type="SAM" id="Phobius"/>
    </source>
</evidence>
<reference evidence="3 4" key="1">
    <citation type="submission" date="2020-07" db="EMBL/GenBank/DDBJ databases">
        <title>Sequencing the genomes of 1000 actinobacteria strains.</title>
        <authorList>
            <person name="Klenk H.-P."/>
        </authorList>
    </citation>
    <scope>NUCLEOTIDE SEQUENCE [LARGE SCALE GENOMIC DNA]</scope>
    <source>
        <strain evidence="3 4">DSM 23141</strain>
    </source>
</reference>
<evidence type="ECO:0000313" key="3">
    <source>
        <dbReference type="EMBL" id="NYG99251.1"/>
    </source>
</evidence>
<protein>
    <submittedName>
        <fullName evidence="3">Uncharacterized protein</fullName>
    </submittedName>
</protein>
<feature type="region of interest" description="Disordered" evidence="1">
    <location>
        <begin position="162"/>
        <end position="181"/>
    </location>
</feature>
<feature type="transmembrane region" description="Helical" evidence="2">
    <location>
        <begin position="278"/>
        <end position="296"/>
    </location>
</feature>
<keyword evidence="4" id="KW-1185">Reference proteome</keyword>
<dbReference type="NCBIfam" id="NF047321">
    <property type="entry name" value="SCO7613_CTERM"/>
    <property type="match status" value="1"/>
</dbReference>
<sequence length="1329" mass="134405">MTPSWSDDAVRRLLDATLCPRCSAPIRADDGVVVCSTCGARVAGEDALALWQASVDASDALQRRQLLVDALPSDPTISAAEVGGVGGVTEASPTGPPVAGIGYVAGEPAPGWAGPRVSGPASRPAHWGAPPSRSGAELLGPAIPLAPSSAPASDPAVAASIAGAPPQHLGSPNPVAAAPRPDHASQLSVQSVLAVAGAGLFAVAALVFSFFNPDLTDAGARTAIVGTVTVIFLVGAWLLRRRDLVFSGEAIGGLGVVFIGLDVVGIAQQLAVVGPDPWVLAAIGSGVGGALLATLGTVVRLRTWVWTGMVAIVTVPVLLTPVPGSVFGAELLLLASVALAIAWPLVVLARLEARLGTMRVDRVTATSAQIALGSVVICLLPLLSWRPDGDPILLGALVTVLLAALCAVAARGQLPGFFSFATGLLATGAALAAPLAIRFADSAWYVAVVPAAAVLAMIVLAALPARLLPQPRMLDGGALTALIAVAFPVAAGVALVLTAPLTGPLRGLGQRDSGGEGDIAPGAALATMPPSAAAALVVGLLAVAAGFAIAPRLSARRGSGTVAGVRTGARVALWLGAAAVLGAALWPGMPLVAQVSALLAVAVATALALRFVPRLRRVRPGTRAPLAVLAHLAALAGVLASWADSSIVVIAGIGGLVAVAFAAATVPRRMRFWHVGVGTGWALFVLATALDLAGVEQIVLLSIVTSAAALLALVATLVPRIPARWWLAVLIVAVVPFSIGVISVLFERSGWTALSTTLIGAVAFTLLVIRSRAIGVAVRTIAASIVVPSLAVAIISLGAQLLSGSASPVTLPIIAVVVAAMLGALGAIESRLADRLPAVQVRTAVIAIEASTYVTGAIAVLLALVREASGLGTTCLVLLIAGIGAAASAVFARRRSGWWLAAACWTGALWCVWALAGVGVPEPYLLPPTLGAAIVGVVLLLRRGAGLGLASVGLAAAVAPTLALLAVVGNGEGAVLPWRTIGLLAASLVLLLAGALVRPGSGLRGRLVGLQLPLVTISAVAATATLAQGIRLGARSDATPLGDRAVMAPALLLAVGGALLVLGAAVVAVRSSRALTERSPLRAGIARSRWVLVTPVALLALTPLTAIRHEWFAIWAMWTLMMALLALVVVIARATLHGATALPPAWIVYTLAWIVGVAGWSQRELRVEVFSLPLGLAVLAAGAVHFVAELRPGARERWTTEATLDSWPAGFRGSRQLLAPGLVLTLLPSVVATGTDPQTWRAILVIAVALVAILGGVTLRLHAPFVIGIAALPIENVVVFASQLGRGIQSLPWWITLATAGAVLLAIAVGSERRTNRSGGVAARLRELR</sequence>
<feature type="transmembrane region" description="Helical" evidence="2">
    <location>
        <begin position="844"/>
        <end position="865"/>
    </location>
</feature>
<feature type="transmembrane region" description="Helical" evidence="2">
    <location>
        <begin position="303"/>
        <end position="319"/>
    </location>
</feature>
<feature type="transmembrane region" description="Helical" evidence="2">
    <location>
        <begin position="725"/>
        <end position="745"/>
    </location>
</feature>
<feature type="transmembrane region" description="Helical" evidence="2">
    <location>
        <begin position="192"/>
        <end position="212"/>
    </location>
</feature>
<feature type="transmembrane region" description="Helical" evidence="2">
    <location>
        <begin position="595"/>
        <end position="612"/>
    </location>
</feature>
<feature type="transmembrane region" description="Helical" evidence="2">
    <location>
        <begin position="924"/>
        <end position="941"/>
    </location>
</feature>
<feature type="transmembrane region" description="Helical" evidence="2">
    <location>
        <begin position="443"/>
        <end position="465"/>
    </location>
</feature>
<feature type="transmembrane region" description="Helical" evidence="2">
    <location>
        <begin position="363"/>
        <end position="385"/>
    </location>
</feature>
<feature type="region of interest" description="Disordered" evidence="1">
    <location>
        <begin position="113"/>
        <end position="133"/>
    </location>
</feature>
<feature type="transmembrane region" description="Helical" evidence="2">
    <location>
        <begin position="331"/>
        <end position="351"/>
    </location>
</feature>
<dbReference type="Proteomes" id="UP000553888">
    <property type="component" value="Unassembled WGS sequence"/>
</dbReference>
<dbReference type="InterPro" id="IPR058062">
    <property type="entry name" value="SCO7613_C"/>
</dbReference>
<feature type="transmembrane region" description="Helical" evidence="2">
    <location>
        <begin position="1009"/>
        <end position="1030"/>
    </location>
</feature>